<dbReference type="PATRIC" id="fig|367190.3.peg.1128"/>
<evidence type="ECO:0000256" key="5">
    <source>
        <dbReference type="SAM" id="Phobius"/>
    </source>
</evidence>
<protein>
    <submittedName>
        <fullName evidence="6">Bile acid:sodium symporter</fullName>
    </submittedName>
    <submittedName>
        <fullName evidence="7">Transporter, sodium/bile acid symporter family</fullName>
    </submittedName>
</protein>
<dbReference type="AlphaFoldDB" id="A0A0T9R6D2"/>
<dbReference type="Gene3D" id="1.20.1530.20">
    <property type="match status" value="1"/>
</dbReference>
<organism evidence="7 9">
    <name type="scientific">Yersinia similis</name>
    <dbReference type="NCBI Taxonomy" id="367190"/>
    <lineage>
        <taxon>Bacteria</taxon>
        <taxon>Pseudomonadati</taxon>
        <taxon>Pseudomonadota</taxon>
        <taxon>Gammaproteobacteria</taxon>
        <taxon>Enterobacterales</taxon>
        <taxon>Yersiniaceae</taxon>
        <taxon>Yersinia</taxon>
    </lineage>
</organism>
<accession>A0A0T9R6D2</accession>
<dbReference type="PANTHER" id="PTHR10361:SF28">
    <property type="entry name" value="P3 PROTEIN-RELATED"/>
    <property type="match status" value="1"/>
</dbReference>
<dbReference type="GeneID" id="96663142"/>
<dbReference type="Proteomes" id="UP000038204">
    <property type="component" value="Unassembled WGS sequence"/>
</dbReference>
<dbReference type="InterPro" id="IPR002657">
    <property type="entry name" value="BilAc:Na_symport/Acr3"/>
</dbReference>
<evidence type="ECO:0000256" key="4">
    <source>
        <dbReference type="ARBA" id="ARBA00023136"/>
    </source>
</evidence>
<sequence>MLVKITRLFPVWALLLSIAAYFRPATFTAVGPYVGPLLMLIMFAMGVTLRLDDFKRVLSRPAPVAAATFLHYLIMPLTAWLLAMLFRMPPDLSAGMVLVGSVASGTASNVMIYLAKGDVALSVTISAVSTLVGVFATPLLTRLYVDATISVDVIGMLKSILQIVVIPITAGLIIHHTFTKTVKRIEPYLPAMSMICILAIISAVVAGSQSHIASVGFVVIIAVILHNSIGLLSGYWGGKLFGFDESTCRTLAIEVGMQNSGLAATLGKIYFSPLAALPGALFSVWHNLSGSLLAGYWSGKPVKTDKK</sequence>
<evidence type="ECO:0000256" key="1">
    <source>
        <dbReference type="ARBA" id="ARBA00004141"/>
    </source>
</evidence>
<evidence type="ECO:0000313" key="8">
    <source>
        <dbReference type="Proteomes" id="UP000019439"/>
    </source>
</evidence>
<evidence type="ECO:0000313" key="6">
    <source>
        <dbReference type="EMBL" id="AHK18916.1"/>
    </source>
</evidence>
<keyword evidence="3 5" id="KW-1133">Transmembrane helix</keyword>
<dbReference type="EMBL" id="CQBK01000031">
    <property type="protein sequence ID" value="CNI45804.1"/>
    <property type="molecule type" value="Genomic_DNA"/>
</dbReference>
<dbReference type="Pfam" id="PF01758">
    <property type="entry name" value="SBF"/>
    <property type="match status" value="1"/>
</dbReference>
<gene>
    <name evidence="6" type="ORF">BF17_05940</name>
    <name evidence="7" type="ORF">ERS008667_03448</name>
</gene>
<keyword evidence="8" id="KW-1185">Reference proteome</keyword>
<feature type="transmembrane region" description="Helical" evidence="5">
    <location>
        <begin position="64"/>
        <end position="86"/>
    </location>
</feature>
<feature type="transmembrane region" description="Helical" evidence="5">
    <location>
        <begin position="92"/>
        <end position="112"/>
    </location>
</feature>
<dbReference type="PANTHER" id="PTHR10361">
    <property type="entry name" value="SODIUM-BILE ACID COTRANSPORTER"/>
    <property type="match status" value="1"/>
</dbReference>
<dbReference type="KEGG" id="ysi:BF17_05940"/>
<keyword evidence="2 5" id="KW-0812">Transmembrane</keyword>
<feature type="transmembrane region" description="Helical" evidence="5">
    <location>
        <begin position="212"/>
        <end position="236"/>
    </location>
</feature>
<dbReference type="EMBL" id="CP007230">
    <property type="protein sequence ID" value="AHK18916.1"/>
    <property type="molecule type" value="Genomic_DNA"/>
</dbReference>
<feature type="transmembrane region" description="Helical" evidence="5">
    <location>
        <begin position="153"/>
        <end position="175"/>
    </location>
</feature>
<dbReference type="GO" id="GO:0016020">
    <property type="term" value="C:membrane"/>
    <property type="evidence" value="ECO:0007669"/>
    <property type="project" value="UniProtKB-SubCell"/>
</dbReference>
<reference evidence="6 8" key="1">
    <citation type="journal article" date="2014" name="Genome Announc.">
        <title>Genome Sequence of Yersinia similis Y228T, a Member of the Yersinia pseudotuberculosis Complex.</title>
        <authorList>
            <person name="Sprague L.D."/>
            <person name="Neubauer H."/>
        </authorList>
    </citation>
    <scope>NUCLEOTIDE SEQUENCE [LARGE SCALE GENOMIC DNA]</scope>
    <source>
        <strain evidence="6 8">228</strain>
    </source>
</reference>
<evidence type="ECO:0000313" key="9">
    <source>
        <dbReference type="Proteomes" id="UP000038204"/>
    </source>
</evidence>
<dbReference type="Proteomes" id="UP000019439">
    <property type="component" value="Chromosome"/>
</dbReference>
<reference evidence="7 9" key="2">
    <citation type="submission" date="2015-03" db="EMBL/GenBank/DDBJ databases">
        <authorList>
            <person name="Murphy D."/>
        </authorList>
    </citation>
    <scope>NUCLEOTIDE SEQUENCE [LARGE SCALE GENOMIC DNA]</scope>
    <source>
        <strain evidence="7 9">Y233</strain>
    </source>
</reference>
<feature type="transmembrane region" description="Helical" evidence="5">
    <location>
        <begin position="34"/>
        <end position="52"/>
    </location>
</feature>
<evidence type="ECO:0000256" key="2">
    <source>
        <dbReference type="ARBA" id="ARBA00022692"/>
    </source>
</evidence>
<keyword evidence="4 5" id="KW-0472">Membrane</keyword>
<dbReference type="InterPro" id="IPR038770">
    <property type="entry name" value="Na+/solute_symporter_sf"/>
</dbReference>
<feature type="transmembrane region" description="Helical" evidence="5">
    <location>
        <begin position="187"/>
        <end position="206"/>
    </location>
</feature>
<evidence type="ECO:0000313" key="7">
    <source>
        <dbReference type="EMBL" id="CNI45804.1"/>
    </source>
</evidence>
<evidence type="ECO:0000256" key="3">
    <source>
        <dbReference type="ARBA" id="ARBA00022989"/>
    </source>
</evidence>
<name>A0A0T9R6D2_9GAMM</name>
<feature type="transmembrane region" description="Helical" evidence="5">
    <location>
        <begin position="119"/>
        <end position="141"/>
    </location>
</feature>
<dbReference type="InterPro" id="IPR004710">
    <property type="entry name" value="Bilac:Na_transpt"/>
</dbReference>
<dbReference type="RefSeq" id="WP_025381710.1">
    <property type="nucleotide sequence ID" value="NZ_CABIHS010000061.1"/>
</dbReference>
<proteinExistence type="predicted"/>
<comment type="subcellular location">
    <subcellularLocation>
        <location evidence="1">Membrane</location>
        <topology evidence="1">Multi-pass membrane protein</topology>
    </subcellularLocation>
</comment>